<dbReference type="InterPro" id="IPR051164">
    <property type="entry name" value="NmrA-like_oxidored"/>
</dbReference>
<evidence type="ECO:0000256" key="5">
    <source>
        <dbReference type="ARBA" id="ARBA00022857"/>
    </source>
</evidence>
<dbReference type="CDD" id="cd05251">
    <property type="entry name" value="NmrA_like_SDR_a"/>
    <property type="match status" value="1"/>
</dbReference>
<dbReference type="PANTHER" id="PTHR42748">
    <property type="entry name" value="NITROGEN METABOLITE REPRESSION PROTEIN NMRA FAMILY MEMBER"/>
    <property type="match status" value="1"/>
</dbReference>
<accession>A0AA40BLF0</accession>
<evidence type="ECO:0000259" key="8">
    <source>
        <dbReference type="Pfam" id="PF05368"/>
    </source>
</evidence>
<dbReference type="FunFam" id="3.40.50.720:FF:000181">
    <property type="entry name" value="NmrA-like family domain-containing protein 1"/>
    <property type="match status" value="1"/>
</dbReference>
<comment type="caution">
    <text evidence="9">The sequence shown here is derived from an EMBL/GenBank/DDBJ whole genome shotgun (WGS) entry which is preliminary data.</text>
</comment>
<comment type="similarity">
    <text evidence="3">Belongs to the NmrA-type oxidoreductase family.</text>
</comment>
<dbReference type="SUPFAM" id="SSF51735">
    <property type="entry name" value="NAD(P)-binding Rossmann-fold domains"/>
    <property type="match status" value="1"/>
</dbReference>
<dbReference type="Gene3D" id="3.40.50.720">
    <property type="entry name" value="NAD(P)-binding Rossmann-like Domain"/>
    <property type="match status" value="1"/>
</dbReference>
<feature type="domain" description="NmrA-like" evidence="8">
    <location>
        <begin position="34"/>
        <end position="340"/>
    </location>
</feature>
<reference evidence="9" key="1">
    <citation type="submission" date="2023-06" db="EMBL/GenBank/DDBJ databases">
        <title>Genome-scale phylogeny and comparative genomics of the fungal order Sordariales.</title>
        <authorList>
            <consortium name="Lawrence Berkeley National Laboratory"/>
            <person name="Hensen N."/>
            <person name="Bonometti L."/>
            <person name="Westerberg I."/>
            <person name="Brannstrom I.O."/>
            <person name="Guillou S."/>
            <person name="Cros-Aarteil S."/>
            <person name="Calhoun S."/>
            <person name="Haridas S."/>
            <person name="Kuo A."/>
            <person name="Mondo S."/>
            <person name="Pangilinan J."/>
            <person name="Riley R."/>
            <person name="Labutti K."/>
            <person name="Andreopoulos B."/>
            <person name="Lipzen A."/>
            <person name="Chen C."/>
            <person name="Yanf M."/>
            <person name="Daum C."/>
            <person name="Ng V."/>
            <person name="Clum A."/>
            <person name="Steindorff A."/>
            <person name="Ohm R."/>
            <person name="Martin F."/>
            <person name="Silar P."/>
            <person name="Natvig D."/>
            <person name="Lalanne C."/>
            <person name="Gautier V."/>
            <person name="Ament-Velasquez S.L."/>
            <person name="Kruys A."/>
            <person name="Hutchinson M.I."/>
            <person name="Powell A.J."/>
            <person name="Barry K."/>
            <person name="Miller A.N."/>
            <person name="Grigoriev I.V."/>
            <person name="Debuchy R."/>
            <person name="Gladieux P."/>
            <person name="Thoren M.H."/>
            <person name="Johannesson H."/>
        </authorList>
    </citation>
    <scope>NUCLEOTIDE SEQUENCE</scope>
    <source>
        <strain evidence="9">CBS 540.89</strain>
    </source>
</reference>
<comment type="subcellular location">
    <subcellularLocation>
        <location evidence="2">Cytoplasm</location>
        <location evidence="2">Perinuclear region</location>
    </subcellularLocation>
    <subcellularLocation>
        <location evidence="1">Nucleus</location>
    </subcellularLocation>
</comment>
<dbReference type="InterPro" id="IPR008030">
    <property type="entry name" value="NmrA-like"/>
</dbReference>
<dbReference type="AlphaFoldDB" id="A0AA40BLF0"/>
<evidence type="ECO:0000256" key="1">
    <source>
        <dbReference type="ARBA" id="ARBA00004123"/>
    </source>
</evidence>
<evidence type="ECO:0000256" key="3">
    <source>
        <dbReference type="ARBA" id="ARBA00006328"/>
    </source>
</evidence>
<evidence type="ECO:0000256" key="7">
    <source>
        <dbReference type="ARBA" id="ARBA00040296"/>
    </source>
</evidence>
<keyword evidence="5" id="KW-0521">NADP</keyword>
<organism evidence="9 10">
    <name type="scientific">Apiosordaria backusii</name>
    <dbReference type="NCBI Taxonomy" id="314023"/>
    <lineage>
        <taxon>Eukaryota</taxon>
        <taxon>Fungi</taxon>
        <taxon>Dikarya</taxon>
        <taxon>Ascomycota</taxon>
        <taxon>Pezizomycotina</taxon>
        <taxon>Sordariomycetes</taxon>
        <taxon>Sordariomycetidae</taxon>
        <taxon>Sordariales</taxon>
        <taxon>Lasiosphaeriaceae</taxon>
        <taxon>Apiosordaria</taxon>
    </lineage>
</organism>
<keyword evidence="6" id="KW-0539">Nucleus</keyword>
<keyword evidence="4" id="KW-0963">Cytoplasm</keyword>
<dbReference type="GO" id="GO:0005634">
    <property type="term" value="C:nucleus"/>
    <property type="evidence" value="ECO:0007669"/>
    <property type="project" value="UniProtKB-SubCell"/>
</dbReference>
<evidence type="ECO:0000256" key="6">
    <source>
        <dbReference type="ARBA" id="ARBA00023242"/>
    </source>
</evidence>
<evidence type="ECO:0000256" key="4">
    <source>
        <dbReference type="ARBA" id="ARBA00022490"/>
    </source>
</evidence>
<evidence type="ECO:0000256" key="2">
    <source>
        <dbReference type="ARBA" id="ARBA00004556"/>
    </source>
</evidence>
<dbReference type="EMBL" id="JAUKTV010000006">
    <property type="protein sequence ID" value="KAK0736396.1"/>
    <property type="molecule type" value="Genomic_DNA"/>
</dbReference>
<proteinExistence type="inferred from homology"/>
<evidence type="ECO:0000313" key="10">
    <source>
        <dbReference type="Proteomes" id="UP001172159"/>
    </source>
</evidence>
<keyword evidence="10" id="KW-1185">Reference proteome</keyword>
<name>A0AA40BLF0_9PEZI</name>
<gene>
    <name evidence="9" type="ORF">B0T21DRAFT_366848</name>
</gene>
<sequence length="351" mass="38769">MTLSTPSSSTISVHLLTQNSHHCTTSLSSTMSGKKIITVFGATGVQGGSVADIFLHDPKLKSDWTVRAVTRDTSKESAKRLQQQGAEVVAADLNDKSTLVKAMEGATAVFAVTNYWEKCDMKLEIQQGKNLVDAAKEAGVQQFIWSSLYNIAKLSNGKLPNVYHFDSKALVEDYAREVDIPATFFLAGSYMSNLPGASFRRDPQANNAWTLSLPVSEQAVMPVFDAAADTGKFIKAAVLNRDKVLGKRLLGATNYLTNAQIIEGFKKVFPEAGKTASYKKLPDDVFREFWTKYQGAPEFVAQELLENMQLFDTYGYFGGESLDETHALLEDKLTTWEEYAAKTLKWGEELK</sequence>
<protein>
    <recommendedName>
        <fullName evidence="7">NmrA-like family domain-containing protein 1</fullName>
    </recommendedName>
</protein>
<dbReference type="Gene3D" id="3.90.25.10">
    <property type="entry name" value="UDP-galactose 4-epimerase, domain 1"/>
    <property type="match status" value="1"/>
</dbReference>
<dbReference type="Pfam" id="PF05368">
    <property type="entry name" value="NmrA"/>
    <property type="match status" value="1"/>
</dbReference>
<evidence type="ECO:0000313" key="9">
    <source>
        <dbReference type="EMBL" id="KAK0736396.1"/>
    </source>
</evidence>
<dbReference type="PANTHER" id="PTHR42748:SF31">
    <property type="entry name" value="NMRA-LIKE DOMAIN-CONTAINING PROTEIN-RELATED"/>
    <property type="match status" value="1"/>
</dbReference>
<dbReference type="InterPro" id="IPR036291">
    <property type="entry name" value="NAD(P)-bd_dom_sf"/>
</dbReference>
<dbReference type="GO" id="GO:0048471">
    <property type="term" value="C:perinuclear region of cytoplasm"/>
    <property type="evidence" value="ECO:0007669"/>
    <property type="project" value="UniProtKB-SubCell"/>
</dbReference>
<dbReference type="Proteomes" id="UP001172159">
    <property type="component" value="Unassembled WGS sequence"/>
</dbReference>